<dbReference type="AlphaFoldDB" id="A0AAE3JEH0"/>
<gene>
    <name evidence="3" type="ORF">LKD81_08595</name>
</gene>
<dbReference type="RefSeq" id="WP_308453589.1">
    <property type="nucleotide sequence ID" value="NZ_JAJEQR010000021.1"/>
</dbReference>
<reference evidence="3" key="1">
    <citation type="submission" date="2021-10" db="EMBL/GenBank/DDBJ databases">
        <title>Anaerobic single-cell dispensing facilitates the cultivation of human gut bacteria.</title>
        <authorList>
            <person name="Afrizal A."/>
        </authorList>
    </citation>
    <scope>NUCLEOTIDE SEQUENCE</scope>
    <source>
        <strain evidence="3">CLA-AA-H215</strain>
    </source>
</reference>
<name>A0AAE3JEH0_9FIRM</name>
<sequence length="211" mass="23238">MQKKEKEGKGSSLLPAILVFGVVDVLCAAFLIFSLLQSPSRTGEEAAAETLPAFEENAAAYGNYDFDGTYAAANAVNYVSPTQPETIATVPEITVPETTTAATSDNPADVPTDHPCYGFIFPDSDEKLITTEQIDAYAYTKDLCQRAVSELFARYGYDFSNADTKAFFNQYSWYLNMTKTSDQDGIIARFTSVEKMNFDTLRAYEQAHGWG</sequence>
<keyword evidence="1" id="KW-0472">Membrane</keyword>
<dbReference type="Gene3D" id="1.20.58.1690">
    <property type="match status" value="1"/>
</dbReference>
<protein>
    <submittedName>
        <fullName evidence="3">YARHG domain-containing protein</fullName>
    </submittedName>
</protein>
<dbReference type="Pfam" id="PF13308">
    <property type="entry name" value="YARHG"/>
    <property type="match status" value="1"/>
</dbReference>
<proteinExistence type="predicted"/>
<organism evidence="3 4">
    <name type="scientific">Hominifimenecus microfluidus</name>
    <dbReference type="NCBI Taxonomy" id="2885348"/>
    <lineage>
        <taxon>Bacteria</taxon>
        <taxon>Bacillati</taxon>
        <taxon>Bacillota</taxon>
        <taxon>Clostridia</taxon>
        <taxon>Lachnospirales</taxon>
        <taxon>Lachnospiraceae</taxon>
        <taxon>Hominifimenecus</taxon>
    </lineage>
</organism>
<evidence type="ECO:0000259" key="2">
    <source>
        <dbReference type="SMART" id="SM01324"/>
    </source>
</evidence>
<dbReference type="InterPro" id="IPR025582">
    <property type="entry name" value="YARHG_dom"/>
</dbReference>
<feature type="domain" description="YARHG" evidence="2">
    <location>
        <begin position="117"/>
        <end position="206"/>
    </location>
</feature>
<evidence type="ECO:0000313" key="3">
    <source>
        <dbReference type="EMBL" id="MCC2231054.1"/>
    </source>
</evidence>
<comment type="caution">
    <text evidence="3">The sequence shown here is derived from an EMBL/GenBank/DDBJ whole genome shotgun (WGS) entry which is preliminary data.</text>
</comment>
<evidence type="ECO:0000256" key="1">
    <source>
        <dbReference type="SAM" id="Phobius"/>
    </source>
</evidence>
<dbReference type="EMBL" id="JAJEQR010000021">
    <property type="protein sequence ID" value="MCC2231054.1"/>
    <property type="molecule type" value="Genomic_DNA"/>
</dbReference>
<feature type="transmembrane region" description="Helical" evidence="1">
    <location>
        <begin position="12"/>
        <end position="36"/>
    </location>
</feature>
<dbReference type="InterPro" id="IPR038434">
    <property type="entry name" value="YARHG_sf"/>
</dbReference>
<accession>A0AAE3JEH0</accession>
<dbReference type="Proteomes" id="UP001198182">
    <property type="component" value="Unassembled WGS sequence"/>
</dbReference>
<keyword evidence="4" id="KW-1185">Reference proteome</keyword>
<evidence type="ECO:0000313" key="4">
    <source>
        <dbReference type="Proteomes" id="UP001198182"/>
    </source>
</evidence>
<keyword evidence="1" id="KW-1133">Transmembrane helix</keyword>
<dbReference type="SMART" id="SM01324">
    <property type="entry name" value="YARHG"/>
    <property type="match status" value="1"/>
</dbReference>
<keyword evidence="1" id="KW-0812">Transmembrane</keyword>